<feature type="domain" description="DNA-directed DNA polymerase family B exonuclease" evidence="9">
    <location>
        <begin position="195"/>
        <end position="401"/>
    </location>
</feature>
<dbReference type="InterPro" id="IPR043502">
    <property type="entry name" value="DNA/RNA_pol_sf"/>
</dbReference>
<dbReference type="VEuPathDB" id="FungiDB:I7I51_00578"/>
<dbReference type="InterPro" id="IPR012337">
    <property type="entry name" value="RNaseH-like_sf"/>
</dbReference>
<keyword evidence="7" id="KW-0479">Metal-binding</keyword>
<dbReference type="OrthoDB" id="10060449at2759"/>
<dbReference type="GO" id="GO:0003887">
    <property type="term" value="F:DNA-directed DNA polymerase activity"/>
    <property type="evidence" value="ECO:0007669"/>
    <property type="project" value="UniProtKB-KW"/>
</dbReference>
<dbReference type="SUPFAM" id="SSF56672">
    <property type="entry name" value="DNA/RNA polymerases"/>
    <property type="match status" value="1"/>
</dbReference>
<comment type="function">
    <text evidence="5 7">DNA polymerase II participates in chromosomal DNA replication.</text>
</comment>
<dbReference type="PANTHER" id="PTHR10670">
    <property type="entry name" value="DNA POLYMERASE EPSILON CATALYTIC SUBUNIT A"/>
    <property type="match status" value="1"/>
</dbReference>
<sequence length="791" mass="90622">MTLRKPSKYGTKFRSNSTPFNSKRAKTVESTSLRSSEATSQDEKYQAVRLANSIDEAMGFPRFEAGKPRTGWLINMHSTIIEDPKVPGGRAGVEYYFLDDNGTSFKAIVEKEDLQMPNHLLGHKRRFLQLSFANVGDLLGVRKSILPIAQKNKKNVNAMDTYAEMASSNVGFDLFDEEVNDRPQKAFIDASEYIVDIREYDVPYHVRVSIDKDIRIGKWYSVQSKNGVISLSCIEDRLKRADPVVLAYDIETTKLPLKFPDPVIDQIMMISYMIDGQGFLITNREIVSEDIADFEYTPKPEYDGPFTIFNEPDEKRVIERFFAHIKEAKPTVIATYNGDFFDWAFVEARASVQGIDMYAEIGFRKNSEDIYQSNYCVHMDCFAWVNRDSYLPQGSRGLKAVTVAKLGYDPDELDPEVMTRYASERPQTLAEYSVSDAVATYYLYMKYIHPFIFSLCTIIPLNPDDVLRKGTGTLCEMLLMVQAYRGNIILPNKHTEPPEAFWNGHLLDSQTYVGGHVESIEAGVFRSDIPVNFTVDPAAIDELLHDLDAALKFSIVVEEKKALDDVINYDKVKAQIAKKLLNLKETPNRNEKPSIYHLDVASMYPNIMTTNRLQPDSMIQESDCAVCDFNRPGKTCDRRMPWSWRGEYIPAKRDEYNMIRRAVANEKFPGKTKKSPMRAFEELSTSEQATIVKKRLQDYSKKIYHRIYESKTVQREAIICQRENPFYVDTVRSFRDRRYDFKGQQKVWKVKTDSLKAAGAPANGLAAHWNSIPTAFGVCFREHFRKILHSL</sequence>
<dbReference type="GO" id="GO:0045004">
    <property type="term" value="P:DNA replication proofreading"/>
    <property type="evidence" value="ECO:0007669"/>
    <property type="project" value="TreeGrafter"/>
</dbReference>
<keyword evidence="4 7" id="KW-0239">DNA-directed DNA polymerase</keyword>
<dbReference type="GO" id="GO:0008310">
    <property type="term" value="F:single-stranded DNA 3'-5' DNA exonuclease activity"/>
    <property type="evidence" value="ECO:0007669"/>
    <property type="project" value="TreeGrafter"/>
</dbReference>
<keyword evidence="7" id="KW-0863">Zinc-finger</keyword>
<dbReference type="CDD" id="cd05779">
    <property type="entry name" value="DNA_polB_epsilon_exo"/>
    <property type="match status" value="1"/>
</dbReference>
<feature type="compositionally biased region" description="Polar residues" evidence="8">
    <location>
        <begin position="28"/>
        <end position="39"/>
    </location>
</feature>
<dbReference type="Pfam" id="PF03104">
    <property type="entry name" value="DNA_pol_B_exo1"/>
    <property type="match status" value="1"/>
</dbReference>
<dbReference type="GO" id="GO:0008270">
    <property type="term" value="F:zinc ion binding"/>
    <property type="evidence" value="ECO:0007669"/>
    <property type="project" value="UniProtKB-KW"/>
</dbReference>
<dbReference type="GO" id="GO:0000166">
    <property type="term" value="F:nucleotide binding"/>
    <property type="evidence" value="ECO:0007669"/>
    <property type="project" value="InterPro"/>
</dbReference>
<keyword evidence="3 7" id="KW-0548">Nucleotidyltransferase</keyword>
<keyword evidence="7" id="KW-0238">DNA-binding</keyword>
<comment type="catalytic activity">
    <reaction evidence="7">
        <text>DNA(n) + a 2'-deoxyribonucleoside 5'-triphosphate = DNA(n+1) + diphosphate</text>
        <dbReference type="Rhea" id="RHEA:22508"/>
        <dbReference type="Rhea" id="RHEA-COMP:17339"/>
        <dbReference type="Rhea" id="RHEA-COMP:17340"/>
        <dbReference type="ChEBI" id="CHEBI:33019"/>
        <dbReference type="ChEBI" id="CHEBI:61560"/>
        <dbReference type="ChEBI" id="CHEBI:173112"/>
        <dbReference type="EC" id="2.7.7.7"/>
    </reaction>
</comment>
<accession>A0A8A1MEC9</accession>
<dbReference type="FunFam" id="3.30.420.10:FF:000015">
    <property type="entry name" value="DNA polymerase epsilon catalytic subunit"/>
    <property type="match status" value="1"/>
</dbReference>
<dbReference type="InterPro" id="IPR006133">
    <property type="entry name" value="DNA-dir_DNA_pol_B_exonuc"/>
</dbReference>
<keyword evidence="7" id="KW-0235">DNA replication</keyword>
<comment type="cofactor">
    <cofactor evidence="7">
        <name>[4Fe-4S] cluster</name>
        <dbReference type="ChEBI" id="CHEBI:49883"/>
    </cofactor>
</comment>
<keyword evidence="7" id="KW-0411">Iron-sulfur</keyword>
<keyword evidence="7" id="KW-0539">Nucleus</keyword>
<keyword evidence="7" id="KW-0004">4Fe-4S</keyword>
<dbReference type="Gene3D" id="3.30.420.10">
    <property type="entry name" value="Ribonuclease H-like superfamily/Ribonuclease H"/>
    <property type="match status" value="1"/>
</dbReference>
<keyword evidence="7" id="KW-0408">Iron</keyword>
<dbReference type="GO" id="GO:0006272">
    <property type="term" value="P:leading strand elongation"/>
    <property type="evidence" value="ECO:0007669"/>
    <property type="project" value="TreeGrafter"/>
</dbReference>
<protein>
    <recommendedName>
        <fullName evidence="7">DNA polymerase epsilon catalytic subunit</fullName>
        <ecNumber evidence="7">2.7.7.7</ecNumber>
    </recommendedName>
</protein>
<dbReference type="GO" id="GO:0006297">
    <property type="term" value="P:nucleotide-excision repair, DNA gap filling"/>
    <property type="evidence" value="ECO:0007669"/>
    <property type="project" value="TreeGrafter"/>
</dbReference>
<name>A0A8A1MEC9_AJECA</name>
<evidence type="ECO:0000256" key="3">
    <source>
        <dbReference type="ARBA" id="ARBA00022695"/>
    </source>
</evidence>
<dbReference type="SUPFAM" id="SSF53098">
    <property type="entry name" value="Ribonuclease H-like"/>
    <property type="match status" value="1"/>
</dbReference>
<dbReference type="Proteomes" id="UP000663671">
    <property type="component" value="Chromosome 1"/>
</dbReference>
<gene>
    <name evidence="10" type="ORF">I7I51_00578</name>
</gene>
<evidence type="ECO:0000256" key="7">
    <source>
        <dbReference type="RuleBase" id="RU365029"/>
    </source>
</evidence>
<proteinExistence type="inferred from homology"/>
<evidence type="ECO:0000256" key="5">
    <source>
        <dbReference type="ARBA" id="ARBA00057054"/>
    </source>
</evidence>
<dbReference type="GO" id="GO:0006287">
    <property type="term" value="P:base-excision repair, gap-filling"/>
    <property type="evidence" value="ECO:0007669"/>
    <property type="project" value="TreeGrafter"/>
</dbReference>
<evidence type="ECO:0000259" key="9">
    <source>
        <dbReference type="Pfam" id="PF03104"/>
    </source>
</evidence>
<comment type="subunit">
    <text evidence="6">Heterotetramer. Consists of 4 subunits: POL2, DPB2, DPB3 and DPB4.</text>
</comment>
<dbReference type="GO" id="GO:0008622">
    <property type="term" value="C:epsilon DNA polymerase complex"/>
    <property type="evidence" value="ECO:0007669"/>
    <property type="project" value="InterPro"/>
</dbReference>
<evidence type="ECO:0000256" key="8">
    <source>
        <dbReference type="SAM" id="MobiDB-lite"/>
    </source>
</evidence>
<dbReference type="AlphaFoldDB" id="A0A8A1MEC9"/>
<evidence type="ECO:0000256" key="1">
    <source>
        <dbReference type="ARBA" id="ARBA00005755"/>
    </source>
</evidence>
<reference evidence="10" key="1">
    <citation type="submission" date="2021-01" db="EMBL/GenBank/DDBJ databases">
        <title>Chromosome-level genome assembly of a human fungal pathogen reveals clustering of transcriptionally co-regulated genes.</title>
        <authorList>
            <person name="Voorhies M."/>
            <person name="Cohen S."/>
            <person name="Shea T.P."/>
            <person name="Petrus S."/>
            <person name="Munoz J.F."/>
            <person name="Poplawski S."/>
            <person name="Goldman W.E."/>
            <person name="Michael T."/>
            <person name="Cuomo C.A."/>
            <person name="Sil A."/>
            <person name="Beyhan S."/>
        </authorList>
    </citation>
    <scope>NUCLEOTIDE SEQUENCE</scope>
    <source>
        <strain evidence="10">WU24</strain>
    </source>
</reference>
<dbReference type="SMART" id="SM00486">
    <property type="entry name" value="POLBc"/>
    <property type="match status" value="1"/>
</dbReference>
<dbReference type="Gene3D" id="3.30.342.10">
    <property type="entry name" value="DNA Polymerase, chain B, domain 1"/>
    <property type="match status" value="1"/>
</dbReference>
<comment type="similarity">
    <text evidence="1 7">Belongs to the DNA polymerase type-B family.</text>
</comment>
<dbReference type="GO" id="GO:0003677">
    <property type="term" value="F:DNA binding"/>
    <property type="evidence" value="ECO:0007669"/>
    <property type="project" value="UniProtKB-KW"/>
</dbReference>
<dbReference type="InterPro" id="IPR036397">
    <property type="entry name" value="RNaseH_sf"/>
</dbReference>
<evidence type="ECO:0000256" key="6">
    <source>
        <dbReference type="ARBA" id="ARBA00065544"/>
    </source>
</evidence>
<evidence type="ECO:0000313" key="11">
    <source>
        <dbReference type="Proteomes" id="UP000663671"/>
    </source>
</evidence>
<feature type="region of interest" description="Disordered" evidence="8">
    <location>
        <begin position="1"/>
        <end position="42"/>
    </location>
</feature>
<keyword evidence="2 7" id="KW-0808">Transferase</keyword>
<keyword evidence="7" id="KW-0862">Zinc</keyword>
<dbReference type="EC" id="2.7.7.7" evidence="7"/>
<evidence type="ECO:0000256" key="2">
    <source>
        <dbReference type="ARBA" id="ARBA00022679"/>
    </source>
</evidence>
<dbReference type="GO" id="GO:0051539">
    <property type="term" value="F:4 iron, 4 sulfur cluster binding"/>
    <property type="evidence" value="ECO:0007669"/>
    <property type="project" value="UniProtKB-KW"/>
</dbReference>
<evidence type="ECO:0000313" key="10">
    <source>
        <dbReference type="EMBL" id="QSS63520.1"/>
    </source>
</evidence>
<organism evidence="10 11">
    <name type="scientific">Ajellomyces capsulatus</name>
    <name type="common">Darling's disease fungus</name>
    <name type="synonym">Histoplasma capsulatum</name>
    <dbReference type="NCBI Taxonomy" id="5037"/>
    <lineage>
        <taxon>Eukaryota</taxon>
        <taxon>Fungi</taxon>
        <taxon>Dikarya</taxon>
        <taxon>Ascomycota</taxon>
        <taxon>Pezizomycotina</taxon>
        <taxon>Eurotiomycetes</taxon>
        <taxon>Eurotiomycetidae</taxon>
        <taxon>Onygenales</taxon>
        <taxon>Ajellomycetaceae</taxon>
        <taxon>Histoplasma</taxon>
    </lineage>
</organism>
<evidence type="ECO:0000256" key="4">
    <source>
        <dbReference type="ARBA" id="ARBA00022932"/>
    </source>
</evidence>
<dbReference type="InterPro" id="IPR006172">
    <property type="entry name" value="DNA-dir_DNA_pol_B"/>
</dbReference>
<dbReference type="EMBL" id="CP069114">
    <property type="protein sequence ID" value="QSS63520.1"/>
    <property type="molecule type" value="Genomic_DNA"/>
</dbReference>
<dbReference type="GO" id="GO:0000278">
    <property type="term" value="P:mitotic cell cycle"/>
    <property type="evidence" value="ECO:0007669"/>
    <property type="project" value="TreeGrafter"/>
</dbReference>
<dbReference type="InterPro" id="IPR029703">
    <property type="entry name" value="POL2"/>
</dbReference>
<dbReference type="PANTHER" id="PTHR10670:SF0">
    <property type="entry name" value="DNA POLYMERASE EPSILON CATALYTIC SUBUNIT A"/>
    <property type="match status" value="1"/>
</dbReference>
<comment type="subcellular location">
    <subcellularLocation>
        <location evidence="7">Nucleus</location>
    </subcellularLocation>
</comment>